<evidence type="ECO:0000313" key="1">
    <source>
        <dbReference type="EMBL" id="MER5171306.1"/>
    </source>
</evidence>
<reference evidence="1 2" key="1">
    <citation type="submission" date="2024-01" db="EMBL/GenBank/DDBJ databases">
        <authorList>
            <person name="Deng Y."/>
            <person name="Su J."/>
        </authorList>
    </citation>
    <scope>NUCLEOTIDE SEQUENCE [LARGE SCALE GENOMIC DNA]</scope>
    <source>
        <strain evidence="1 2">CPCC 100088</strain>
    </source>
</reference>
<protein>
    <submittedName>
        <fullName evidence="1">Uncharacterized protein</fullName>
    </submittedName>
</protein>
<organism evidence="1 2">
    <name type="scientific">Thioclava kandeliae</name>
    <dbReference type="NCBI Taxonomy" id="3070818"/>
    <lineage>
        <taxon>Bacteria</taxon>
        <taxon>Pseudomonadati</taxon>
        <taxon>Pseudomonadota</taxon>
        <taxon>Alphaproteobacteria</taxon>
        <taxon>Rhodobacterales</taxon>
        <taxon>Paracoccaceae</taxon>
        <taxon>Thioclava</taxon>
    </lineage>
</organism>
<dbReference type="EMBL" id="JAYWLC010000003">
    <property type="protein sequence ID" value="MER5171306.1"/>
    <property type="molecule type" value="Genomic_DNA"/>
</dbReference>
<dbReference type="Proteomes" id="UP001438953">
    <property type="component" value="Unassembled WGS sequence"/>
</dbReference>
<name>A0ABV1SF94_9RHOB</name>
<proteinExistence type="predicted"/>
<keyword evidence="2" id="KW-1185">Reference proteome</keyword>
<dbReference type="RefSeq" id="WP_339115015.1">
    <property type="nucleotide sequence ID" value="NZ_JAYWLC010000003.1"/>
</dbReference>
<accession>A0ABV1SF94</accession>
<gene>
    <name evidence="1" type="ORF">VSX56_05895</name>
</gene>
<sequence length="74" mass="8354">MAESVGHKASYRKGEGRADLILRPDYAEAFSAAKARIRAMDFRFVEETDQTRQALLEAYACIALDTPYNDFGTY</sequence>
<comment type="caution">
    <text evidence="1">The sequence shown here is derived from an EMBL/GenBank/DDBJ whole genome shotgun (WGS) entry which is preliminary data.</text>
</comment>
<reference evidence="1 2" key="2">
    <citation type="submission" date="2024-06" db="EMBL/GenBank/DDBJ databases">
        <title>Thioclava kandeliae sp. nov. from a rhizosphere soil sample of Kandelia candel in a mangrove.</title>
        <authorList>
            <person name="Mu T."/>
        </authorList>
    </citation>
    <scope>NUCLEOTIDE SEQUENCE [LARGE SCALE GENOMIC DNA]</scope>
    <source>
        <strain evidence="1 2">CPCC 100088</strain>
    </source>
</reference>
<evidence type="ECO:0000313" key="2">
    <source>
        <dbReference type="Proteomes" id="UP001438953"/>
    </source>
</evidence>